<evidence type="ECO:0000313" key="2">
    <source>
        <dbReference type="EMBL" id="MDR9900989.1"/>
    </source>
</evidence>
<protein>
    <submittedName>
        <fullName evidence="2">Uncharacterized protein</fullName>
    </submittedName>
</protein>
<dbReference type="RefSeq" id="WP_310834560.1">
    <property type="nucleotide sequence ID" value="NZ_JAALHA020000051.1"/>
</dbReference>
<comment type="caution">
    <text evidence="2">The sequence shown here is derived from an EMBL/GenBank/DDBJ whole genome shotgun (WGS) entry which is preliminary data.</text>
</comment>
<gene>
    <name evidence="2" type="ORF">G7B40_042210</name>
</gene>
<accession>A0AAP5IGI2</accession>
<feature type="coiled-coil region" evidence="1">
    <location>
        <begin position="14"/>
        <end position="55"/>
    </location>
</feature>
<keyword evidence="1" id="KW-0175">Coiled coil</keyword>
<dbReference type="EMBL" id="JAALHA020000051">
    <property type="protein sequence ID" value="MDR9900989.1"/>
    <property type="molecule type" value="Genomic_DNA"/>
</dbReference>
<dbReference type="Proteomes" id="UP000667802">
    <property type="component" value="Unassembled WGS sequence"/>
</dbReference>
<keyword evidence="3" id="KW-1185">Reference proteome</keyword>
<dbReference type="AlphaFoldDB" id="A0AAP5IGI2"/>
<evidence type="ECO:0000313" key="3">
    <source>
        <dbReference type="Proteomes" id="UP000667802"/>
    </source>
</evidence>
<feature type="non-terminal residue" evidence="2">
    <location>
        <position position="199"/>
    </location>
</feature>
<evidence type="ECO:0000256" key="1">
    <source>
        <dbReference type="SAM" id="Coils"/>
    </source>
</evidence>
<organism evidence="2 3">
    <name type="scientific">Aetokthonos hydrillicola Thurmond2011</name>
    <dbReference type="NCBI Taxonomy" id="2712845"/>
    <lineage>
        <taxon>Bacteria</taxon>
        <taxon>Bacillati</taxon>
        <taxon>Cyanobacteriota</taxon>
        <taxon>Cyanophyceae</taxon>
        <taxon>Nostocales</taxon>
        <taxon>Hapalosiphonaceae</taxon>
        <taxon>Aetokthonos</taxon>
    </lineage>
</organism>
<sequence>MLFSSLDNQKINQINNTENLILDLEKQLELARLQLSQLQQEVQSQKSAKSAAETALEMVSRAKALISFAYGSEGLEEFNTALLNVSFDHNPDPDQLFLNAAIDLDDVSEEEPDSPAPQQETIIDIVSEPVTEATPEQTNVTLLGGLDYRQLQKLAGFINKNIQDFNSKGLGRDELEKSIRDICNITDDTNKAKVKNYIK</sequence>
<name>A0AAP5IGI2_9CYAN</name>
<proteinExistence type="predicted"/>
<reference evidence="3" key="1">
    <citation type="journal article" date="2021" name="Science">
        <title>Hunting the eagle killer: A cyanobacterial neurotoxin causes vacuolar myelinopathy.</title>
        <authorList>
            <person name="Breinlinger S."/>
            <person name="Phillips T.J."/>
            <person name="Haram B.N."/>
            <person name="Mares J."/>
            <person name="Martinez Yerena J.A."/>
            <person name="Hrouzek P."/>
            <person name="Sobotka R."/>
            <person name="Henderson W.M."/>
            <person name="Schmieder P."/>
            <person name="Williams S.M."/>
            <person name="Lauderdale J.D."/>
            <person name="Wilde H.D."/>
            <person name="Gerrin W."/>
            <person name="Kust A."/>
            <person name="Washington J.W."/>
            <person name="Wagner C."/>
            <person name="Geier B."/>
            <person name="Liebeke M."/>
            <person name="Enke H."/>
            <person name="Niedermeyer T.H.J."/>
            <person name="Wilde S.B."/>
        </authorList>
    </citation>
    <scope>NUCLEOTIDE SEQUENCE [LARGE SCALE GENOMIC DNA]</scope>
    <source>
        <strain evidence="3">Thurmond2011</strain>
    </source>
</reference>